<keyword evidence="1" id="KW-0472">Membrane</keyword>
<accession>A0A5D2EU58</accession>
<keyword evidence="1" id="KW-0812">Transmembrane</keyword>
<sequence length="95" mass="10895">MSNSKPNFKIGLKINDLVQFTISPPLMAEKHFEYLMNPFVMVSLMYCLSVNVTGFVHVGFQAYTLAYHLITKKHVISPPWIRLSSFHMPSHPICL</sequence>
<evidence type="ECO:0000256" key="1">
    <source>
        <dbReference type="SAM" id="Phobius"/>
    </source>
</evidence>
<evidence type="ECO:0000313" key="2">
    <source>
        <dbReference type="EMBL" id="TYG96865.1"/>
    </source>
</evidence>
<dbReference type="EMBL" id="CM017698">
    <property type="protein sequence ID" value="TYG96865.1"/>
    <property type="molecule type" value="Genomic_DNA"/>
</dbReference>
<keyword evidence="1" id="KW-1133">Transmembrane helix</keyword>
<protein>
    <submittedName>
        <fullName evidence="2">Uncharacterized protein</fullName>
    </submittedName>
</protein>
<feature type="transmembrane region" description="Helical" evidence="1">
    <location>
        <begin position="39"/>
        <end position="63"/>
    </location>
</feature>
<evidence type="ECO:0000313" key="3">
    <source>
        <dbReference type="Proteomes" id="UP000323506"/>
    </source>
</evidence>
<dbReference type="Proteomes" id="UP000323506">
    <property type="component" value="Chromosome A11"/>
</dbReference>
<keyword evidence="3" id="KW-1185">Reference proteome</keyword>
<dbReference type="AlphaFoldDB" id="A0A5D2EU58"/>
<organism evidence="2 3">
    <name type="scientific">Gossypium darwinii</name>
    <name type="common">Darwin's cotton</name>
    <name type="synonym">Gossypium barbadense var. darwinii</name>
    <dbReference type="NCBI Taxonomy" id="34276"/>
    <lineage>
        <taxon>Eukaryota</taxon>
        <taxon>Viridiplantae</taxon>
        <taxon>Streptophyta</taxon>
        <taxon>Embryophyta</taxon>
        <taxon>Tracheophyta</taxon>
        <taxon>Spermatophyta</taxon>
        <taxon>Magnoliopsida</taxon>
        <taxon>eudicotyledons</taxon>
        <taxon>Gunneridae</taxon>
        <taxon>Pentapetalae</taxon>
        <taxon>rosids</taxon>
        <taxon>malvids</taxon>
        <taxon>Malvales</taxon>
        <taxon>Malvaceae</taxon>
        <taxon>Malvoideae</taxon>
        <taxon>Gossypium</taxon>
    </lineage>
</organism>
<gene>
    <name evidence="2" type="ORF">ES288_A11G386800v1</name>
</gene>
<name>A0A5D2EU58_GOSDA</name>
<reference evidence="2 3" key="1">
    <citation type="submission" date="2019-06" db="EMBL/GenBank/DDBJ databases">
        <title>WGS assembly of Gossypium darwinii.</title>
        <authorList>
            <person name="Chen Z.J."/>
            <person name="Sreedasyam A."/>
            <person name="Ando A."/>
            <person name="Song Q."/>
            <person name="De L."/>
            <person name="Hulse-Kemp A."/>
            <person name="Ding M."/>
            <person name="Ye W."/>
            <person name="Kirkbride R."/>
            <person name="Jenkins J."/>
            <person name="Plott C."/>
            <person name="Lovell J."/>
            <person name="Lin Y.-M."/>
            <person name="Vaughn R."/>
            <person name="Liu B."/>
            <person name="Li W."/>
            <person name="Simpson S."/>
            <person name="Scheffler B."/>
            <person name="Saski C."/>
            <person name="Grover C."/>
            <person name="Hu G."/>
            <person name="Conover J."/>
            <person name="Carlson J."/>
            <person name="Shu S."/>
            <person name="Boston L."/>
            <person name="Williams M."/>
            <person name="Peterson D."/>
            <person name="Mcgee K."/>
            <person name="Jones D."/>
            <person name="Wendel J."/>
            <person name="Stelly D."/>
            <person name="Grimwood J."/>
            <person name="Schmutz J."/>
        </authorList>
    </citation>
    <scope>NUCLEOTIDE SEQUENCE [LARGE SCALE GENOMIC DNA]</scope>
    <source>
        <strain evidence="2">1808015.09</strain>
    </source>
</reference>
<proteinExistence type="predicted"/>